<evidence type="ECO:0000313" key="2">
    <source>
        <dbReference type="EMBL" id="GIH07847.1"/>
    </source>
</evidence>
<dbReference type="InterPro" id="IPR006311">
    <property type="entry name" value="TAT_signal"/>
</dbReference>
<gene>
    <name evidence="2" type="ORF">Rhe02_59140</name>
</gene>
<evidence type="ECO:0008006" key="4">
    <source>
        <dbReference type="Google" id="ProtNLM"/>
    </source>
</evidence>
<sequence length="138" mass="14623">MNRMRSALRGAAVGAAALGLAVLIPSAAQAASSYSVVNTDGSRAGEAWYNRPVAGTHADLPWIDLYDAKCDGHFVYVSITVSWSGHLDHTYGLKNDGGCGTTRGFNLNETGDSITYRACVSGGLWPDTCGPRRTESLR</sequence>
<organism evidence="2 3">
    <name type="scientific">Rhizocola hellebori</name>
    <dbReference type="NCBI Taxonomy" id="1392758"/>
    <lineage>
        <taxon>Bacteria</taxon>
        <taxon>Bacillati</taxon>
        <taxon>Actinomycetota</taxon>
        <taxon>Actinomycetes</taxon>
        <taxon>Micromonosporales</taxon>
        <taxon>Micromonosporaceae</taxon>
        <taxon>Rhizocola</taxon>
    </lineage>
</organism>
<dbReference type="Proteomes" id="UP000612899">
    <property type="component" value="Unassembled WGS sequence"/>
</dbReference>
<keyword evidence="3" id="KW-1185">Reference proteome</keyword>
<feature type="chain" id="PRO_5035191505" description="Secreted protein" evidence="1">
    <location>
        <begin position="31"/>
        <end position="138"/>
    </location>
</feature>
<feature type="signal peptide" evidence="1">
    <location>
        <begin position="1"/>
        <end position="30"/>
    </location>
</feature>
<accession>A0A8J3QD57</accession>
<comment type="caution">
    <text evidence="2">The sequence shown here is derived from an EMBL/GenBank/DDBJ whole genome shotgun (WGS) entry which is preliminary data.</text>
</comment>
<evidence type="ECO:0000256" key="1">
    <source>
        <dbReference type="SAM" id="SignalP"/>
    </source>
</evidence>
<dbReference type="EMBL" id="BONY01000041">
    <property type="protein sequence ID" value="GIH07847.1"/>
    <property type="molecule type" value="Genomic_DNA"/>
</dbReference>
<dbReference type="AlphaFoldDB" id="A0A8J3QD57"/>
<protein>
    <recommendedName>
        <fullName evidence="4">Secreted protein</fullName>
    </recommendedName>
</protein>
<name>A0A8J3QD57_9ACTN</name>
<reference evidence="2" key="1">
    <citation type="submission" date="2021-01" db="EMBL/GenBank/DDBJ databases">
        <title>Whole genome shotgun sequence of Rhizocola hellebori NBRC 109834.</title>
        <authorList>
            <person name="Komaki H."/>
            <person name="Tamura T."/>
        </authorList>
    </citation>
    <scope>NUCLEOTIDE SEQUENCE</scope>
    <source>
        <strain evidence="2">NBRC 109834</strain>
    </source>
</reference>
<keyword evidence="1" id="KW-0732">Signal</keyword>
<dbReference type="PROSITE" id="PS51318">
    <property type="entry name" value="TAT"/>
    <property type="match status" value="1"/>
</dbReference>
<evidence type="ECO:0000313" key="3">
    <source>
        <dbReference type="Proteomes" id="UP000612899"/>
    </source>
</evidence>
<proteinExistence type="predicted"/>